<name>A0A5C3DWT0_9BASI</name>
<dbReference type="EMBL" id="OOIN01000004">
    <property type="protein sequence ID" value="SPO22735.1"/>
    <property type="molecule type" value="Genomic_DNA"/>
</dbReference>
<evidence type="ECO:0000256" key="1">
    <source>
        <dbReference type="SAM" id="MobiDB-lite"/>
    </source>
</evidence>
<evidence type="ECO:0000313" key="4">
    <source>
        <dbReference type="Proteomes" id="UP000324022"/>
    </source>
</evidence>
<protein>
    <submittedName>
        <fullName evidence="3">Uncharacterized protein</fullName>
    </submittedName>
</protein>
<dbReference type="PANTHER" id="PTHR37487">
    <property type="entry name" value="CHROMOSOME 1, WHOLE GENOME SHOTGUN SEQUENCE"/>
    <property type="match status" value="1"/>
</dbReference>
<keyword evidence="4" id="KW-1185">Reference proteome</keyword>
<dbReference type="AlphaFoldDB" id="A0A5C3DWT0"/>
<feature type="chain" id="PRO_5023024550" evidence="2">
    <location>
        <begin position="21"/>
        <end position="216"/>
    </location>
</feature>
<evidence type="ECO:0000313" key="3">
    <source>
        <dbReference type="EMBL" id="SPO22735.1"/>
    </source>
</evidence>
<feature type="signal peptide" evidence="2">
    <location>
        <begin position="1"/>
        <end position="20"/>
    </location>
</feature>
<sequence>MVKIASAAAGAVVFAAAATALPVINTPPSITQCTPASLQWSNAEGTVRIFILPGGQVSAAPIKSLPDQTGASGSYVWNVDVASGTNITIAISDGTGTTNYASPLVVLPSSNSACLNGAASSSASVSSSSSASASSSSASATSSRASSSSAAASSSSSSAAASSSSRASSSTSQSMTSTGSAPAQTSSRAPNAAAAFSPATAGLSVIALAGALLPFL</sequence>
<accession>A0A5C3DWT0</accession>
<organism evidence="3 4">
    <name type="scientific">Ustilago trichophora</name>
    <dbReference type="NCBI Taxonomy" id="86804"/>
    <lineage>
        <taxon>Eukaryota</taxon>
        <taxon>Fungi</taxon>
        <taxon>Dikarya</taxon>
        <taxon>Basidiomycota</taxon>
        <taxon>Ustilaginomycotina</taxon>
        <taxon>Ustilaginomycetes</taxon>
        <taxon>Ustilaginales</taxon>
        <taxon>Ustilaginaceae</taxon>
        <taxon>Ustilago</taxon>
    </lineage>
</organism>
<dbReference type="OrthoDB" id="3362246at2759"/>
<reference evidence="3 4" key="1">
    <citation type="submission" date="2018-03" db="EMBL/GenBank/DDBJ databases">
        <authorList>
            <person name="Guldener U."/>
        </authorList>
    </citation>
    <scope>NUCLEOTIDE SEQUENCE [LARGE SCALE GENOMIC DNA]</scope>
    <source>
        <strain evidence="3 4">NBRC100155</strain>
    </source>
</reference>
<feature type="region of interest" description="Disordered" evidence="1">
    <location>
        <begin position="149"/>
        <end position="189"/>
    </location>
</feature>
<dbReference type="PANTHER" id="PTHR37487:SF2">
    <property type="entry name" value="EXPRESSED PROTEIN"/>
    <property type="match status" value="1"/>
</dbReference>
<keyword evidence="2" id="KW-0732">Signal</keyword>
<dbReference type="Proteomes" id="UP000324022">
    <property type="component" value="Unassembled WGS sequence"/>
</dbReference>
<proteinExistence type="predicted"/>
<evidence type="ECO:0000256" key="2">
    <source>
        <dbReference type="SAM" id="SignalP"/>
    </source>
</evidence>
<gene>
    <name evidence="3" type="ORF">UTRI_01413</name>
</gene>